<sequence length="506" mass="59599">MNENALQLTFEDIGKRIISLIPAWTIGSGADFGRTQPYSRGICLSLLVYVFYQELTDDPNRTKDDLIQSILKITKQLNLPFTCTYDESVKILESMMWSNSKKFTFAFQDLYFDEKKNNWETYHFHFFELDRDISDLENGHQVYKLSTESQELVLKSHEIIEKMDTTFQQLVAELYIRNANFKSALRVLDALDFQVKNLIQSEKEHKEQIIRNPKKALYILKSKWGDQLEKVKVQFKDETNRYNHMMKTLRSLEILEEHRVQYERLIKRLANTSLLHDQLAGFVIENIRLEIQVKNTQFNLFWKASGSSFRETFWESTINKYGFEHPDDMLSIVESVLSPKKPTILPLEWGIEEHIHSGTDTTFDGTEKKRITKTLEPISVDWEVVLSLWEPAFAHLLSNGEISNTWLSELDELTLVRWLDNRDAYDFWLDFAVMEKHFIISSDTLKDTSNLKAVLIKKLIENNAKFKDLYGMKIVSRSIYKDVLNHEKRVSVSKYHFTLEECEEYE</sequence>
<dbReference type="AlphaFoldDB" id="A0AAW9NCL3"/>
<dbReference type="Proteomes" id="UP001307168">
    <property type="component" value="Unassembled WGS sequence"/>
</dbReference>
<name>A0AAW9NCL3_9BACI</name>
<keyword evidence="2" id="KW-1185">Reference proteome</keyword>
<protein>
    <recommendedName>
        <fullName evidence="3">Replicative DNA helicase</fullName>
    </recommendedName>
</protein>
<evidence type="ECO:0008006" key="3">
    <source>
        <dbReference type="Google" id="ProtNLM"/>
    </source>
</evidence>
<comment type="caution">
    <text evidence="1">The sequence shown here is derived from an EMBL/GenBank/DDBJ whole genome shotgun (WGS) entry which is preliminary data.</text>
</comment>
<proteinExistence type="predicted"/>
<evidence type="ECO:0000313" key="1">
    <source>
        <dbReference type="EMBL" id="MEC0276168.1"/>
    </source>
</evidence>
<dbReference type="EMBL" id="JARNBH010000032">
    <property type="protein sequence ID" value="MEC0276168.1"/>
    <property type="molecule type" value="Genomic_DNA"/>
</dbReference>
<accession>A0AAW9NCL3</accession>
<evidence type="ECO:0000313" key="2">
    <source>
        <dbReference type="Proteomes" id="UP001307168"/>
    </source>
</evidence>
<dbReference type="RefSeq" id="WP_367408024.1">
    <property type="nucleotide sequence ID" value="NZ_JARNBH010000032.1"/>
</dbReference>
<reference evidence="1 2" key="1">
    <citation type="submission" date="2023-03" db="EMBL/GenBank/DDBJ databases">
        <title>Bacillus Genome Sequencing.</title>
        <authorList>
            <person name="Dunlap C."/>
        </authorList>
    </citation>
    <scope>NUCLEOTIDE SEQUENCE [LARGE SCALE GENOMIC DNA]</scope>
    <source>
        <strain evidence="1 2">B-41290</strain>
    </source>
</reference>
<gene>
    <name evidence="1" type="ORF">P4706_24430</name>
</gene>
<organism evidence="1 2">
    <name type="scientific">Peribacillus castrilensis</name>
    <dbReference type="NCBI Taxonomy" id="2897690"/>
    <lineage>
        <taxon>Bacteria</taxon>
        <taxon>Bacillati</taxon>
        <taxon>Bacillota</taxon>
        <taxon>Bacilli</taxon>
        <taxon>Bacillales</taxon>
        <taxon>Bacillaceae</taxon>
        <taxon>Peribacillus</taxon>
    </lineage>
</organism>